<evidence type="ECO:0000313" key="2">
    <source>
        <dbReference type="EMBL" id="JAS59554.1"/>
    </source>
</evidence>
<dbReference type="AlphaFoldDB" id="A0A1B6GAT3"/>
<feature type="non-terminal residue" evidence="2">
    <location>
        <position position="119"/>
    </location>
</feature>
<dbReference type="InterPro" id="IPR043502">
    <property type="entry name" value="DNA/RNA_pol_sf"/>
</dbReference>
<dbReference type="SUPFAM" id="SSF56672">
    <property type="entry name" value="DNA/RNA polymerases"/>
    <property type="match status" value="1"/>
</dbReference>
<dbReference type="Pfam" id="PF00078">
    <property type="entry name" value="RVT_1"/>
    <property type="match status" value="1"/>
</dbReference>
<organism evidence="2">
    <name type="scientific">Cuerna arida</name>
    <dbReference type="NCBI Taxonomy" id="1464854"/>
    <lineage>
        <taxon>Eukaryota</taxon>
        <taxon>Metazoa</taxon>
        <taxon>Ecdysozoa</taxon>
        <taxon>Arthropoda</taxon>
        <taxon>Hexapoda</taxon>
        <taxon>Insecta</taxon>
        <taxon>Pterygota</taxon>
        <taxon>Neoptera</taxon>
        <taxon>Paraneoptera</taxon>
        <taxon>Hemiptera</taxon>
        <taxon>Auchenorrhyncha</taxon>
        <taxon>Membracoidea</taxon>
        <taxon>Cicadellidae</taxon>
        <taxon>Cicadellinae</taxon>
        <taxon>Proconiini</taxon>
        <taxon>Cuerna</taxon>
    </lineage>
</organism>
<reference evidence="2" key="1">
    <citation type="submission" date="2015-11" db="EMBL/GenBank/DDBJ databases">
        <title>De novo transcriptome assembly of four potential Pierce s Disease insect vectors from Arizona vineyards.</title>
        <authorList>
            <person name="Tassone E.E."/>
        </authorList>
    </citation>
    <scope>NUCLEOTIDE SEQUENCE</scope>
</reference>
<feature type="domain" description="Reverse transcriptase" evidence="1">
    <location>
        <begin position="1"/>
        <end position="119"/>
    </location>
</feature>
<feature type="non-terminal residue" evidence="2">
    <location>
        <position position="1"/>
    </location>
</feature>
<name>A0A1B6GAT3_9HEMI</name>
<dbReference type="PANTHER" id="PTHR33332">
    <property type="entry name" value="REVERSE TRANSCRIPTASE DOMAIN-CONTAINING PROTEIN"/>
    <property type="match status" value="1"/>
</dbReference>
<protein>
    <recommendedName>
        <fullName evidence="1">Reverse transcriptase domain-containing protein</fullName>
    </recommendedName>
</protein>
<dbReference type="GO" id="GO:0071897">
    <property type="term" value="P:DNA biosynthetic process"/>
    <property type="evidence" value="ECO:0007669"/>
    <property type="project" value="UniProtKB-ARBA"/>
</dbReference>
<accession>A0A1B6GAT3</accession>
<dbReference type="PROSITE" id="PS50878">
    <property type="entry name" value="RT_POL"/>
    <property type="match status" value="1"/>
</dbReference>
<evidence type="ECO:0000259" key="1">
    <source>
        <dbReference type="PROSITE" id="PS50878"/>
    </source>
</evidence>
<gene>
    <name evidence="2" type="ORF">g.48226</name>
</gene>
<proteinExistence type="predicted"/>
<sequence length="119" mass="13497">GSLLTWIESYLRGRGLLVRYGNSTSRRFDVPSGVPQGSLLAPFLFTLFVNDIGGVIGDRFLMFADDVKIYREIKTQNDCQQLQDTLLAVQRWCGDNDMDLNISKCAVITFSRARNKIQF</sequence>
<dbReference type="InterPro" id="IPR000477">
    <property type="entry name" value="RT_dom"/>
</dbReference>
<dbReference type="EMBL" id="GECZ01010215">
    <property type="protein sequence ID" value="JAS59554.1"/>
    <property type="molecule type" value="Transcribed_RNA"/>
</dbReference>